<dbReference type="CDD" id="cd18773">
    <property type="entry name" value="PDC1_HK_sensor"/>
    <property type="match status" value="1"/>
</dbReference>
<dbReference type="InterPro" id="IPR036465">
    <property type="entry name" value="vWFA_dom_sf"/>
</dbReference>
<dbReference type="SUPFAM" id="SSF53300">
    <property type="entry name" value="vWA-like"/>
    <property type="match status" value="1"/>
</dbReference>
<dbReference type="GO" id="GO:0005891">
    <property type="term" value="C:voltage-gated calcium channel complex"/>
    <property type="evidence" value="ECO:0007669"/>
    <property type="project" value="TreeGrafter"/>
</dbReference>
<dbReference type="GO" id="GO:0005245">
    <property type="term" value="F:voltage-gated calcium channel activity"/>
    <property type="evidence" value="ECO:0007669"/>
    <property type="project" value="TreeGrafter"/>
</dbReference>
<keyword evidence="5" id="KW-1185">Reference proteome</keyword>
<feature type="transmembrane region" description="Helical" evidence="2">
    <location>
        <begin position="970"/>
        <end position="991"/>
    </location>
</feature>
<dbReference type="PANTHER" id="PTHR10166">
    <property type="entry name" value="VOLTAGE-DEPENDENT CALCIUM CHANNEL SUBUNIT ALPHA-2/DELTA-RELATED"/>
    <property type="match status" value="1"/>
</dbReference>
<sequence>MFLCIVRYRPGTSGPSLVFVLLASSLPRQGFAAELSNVQYFPSLKWQYFISVLGLHNEYPASSFRLLGDCHTSYAPRSRHSCNNIHDSRHRDVFLATIQPQRKHVVIMMDHGNSMSITQLRTAKAIAKHLIASFSDNDRIGVVGLSSKPLYPLSDPCLPHALVPATFETRIYFSKFIDSLEKQDTTTNHSLGFQTAFGMIEDALLDGQELADYAMILYVSRGLLSSLTDAREVMDVVSRYNARTGHKVIINTYAVIDDGKPIMYEKSFMQDIAYQNFAKYEVPYHLKIPVVRGIMMAINSTQDLSSSVGRFYLPLNRTAQEDPVFSLPYIDEADGALTISISQPCFHRSVGQPEKVQLIGMVGVDLHMEDIAQDITYYNNDDQSYAFLISTQGYAIMHPAFERPIRTNMQPMHTDIRHFEQHNGFEAVRSAILSREEGRITLLLDIHNHTAPDGQIVLVEIVAKYIWKKVDSVPYIVVLKSYQTAQEQRILKNIHMHNQPELVYHRVDLLPHEKMCMHLKQLSILEVSTVFLSPSSFVNPFEHLSEKETKRSIQSYLAYLKDDTRLITNPGLKESVRNDVGASSRINMEWIRRYQTSSLRDYIIRRYIGMPSGVLRMFPGTLLDKTFEPTKRAWYTNALMYPGHVTLSAPYLDVGGAGYIVTISHTIFEGKPAALHSPSDKVVAVMGMDITLGYFHKLLAELIPPCEQTSVRCFLMDDKGYLVAHPGLIDPTGKGPAEQRHITHMEPLVANDILNHRNFVRKRLCNRYNDRTIQRYFDFNTSFSGVLTNLAHGEHCARYQITHITGTNVFLGIVNHTCETATAFCPCSMYDRLCLNCKRMEQTECECPCECPLDMDFCSGQLVDSEGSNPSCPHDPEREQLMVVSTEVALELEQCYNPKCETRKSKLDCLGVVDCQWCQVQKDGHTPLKTPYCATQRACFGGVVGAHSPYGDEISDTGEIETVAMKSTPVGPVAGGIMGCFLLLALGVYCYRHHVHRHAHQYVSTLPDNPHRGSHYYNDEEPDGLDDTTAGHTNFVLASFENPASISPYRVNTSYRRPAGGDSDHGYSTMTPHEDSEHASLPCLDPLSIAKDRFKPPPYTAVVVHPPVLPPPPSCTSRRSRSPTPPHTRLSAYTPIPEQTCLSTDICSPVPGVTSIRSPHSILANVQVHMVDSR</sequence>
<reference evidence="4 5" key="1">
    <citation type="submission" date="2018-04" db="EMBL/GenBank/DDBJ databases">
        <title>The genome of golden apple snail Pomacea canaliculata provides insight into stress tolerance and invasive adaptation.</title>
        <authorList>
            <person name="Liu C."/>
            <person name="Liu B."/>
            <person name="Ren Y."/>
            <person name="Zhang Y."/>
            <person name="Wang H."/>
            <person name="Li S."/>
            <person name="Jiang F."/>
            <person name="Yin L."/>
            <person name="Zhang G."/>
            <person name="Qian W."/>
            <person name="Fan W."/>
        </authorList>
    </citation>
    <scope>NUCLEOTIDE SEQUENCE [LARGE SCALE GENOMIC DNA]</scope>
    <source>
        <strain evidence="4">SZHN2017</strain>
        <tissue evidence="4">Muscle</tissue>
    </source>
</reference>
<feature type="chain" id="PRO_5015606440" description="VWFA domain-containing protein" evidence="3">
    <location>
        <begin position="33"/>
        <end position="1174"/>
    </location>
</feature>
<dbReference type="Gene3D" id="3.30.450.20">
    <property type="entry name" value="PAS domain"/>
    <property type="match status" value="2"/>
</dbReference>
<dbReference type="EMBL" id="PZQS01000002">
    <property type="protein sequence ID" value="PVD35783.1"/>
    <property type="molecule type" value="Genomic_DNA"/>
</dbReference>
<organism evidence="4 5">
    <name type="scientific">Pomacea canaliculata</name>
    <name type="common">Golden apple snail</name>
    <dbReference type="NCBI Taxonomy" id="400727"/>
    <lineage>
        <taxon>Eukaryota</taxon>
        <taxon>Metazoa</taxon>
        <taxon>Spiralia</taxon>
        <taxon>Lophotrochozoa</taxon>
        <taxon>Mollusca</taxon>
        <taxon>Gastropoda</taxon>
        <taxon>Caenogastropoda</taxon>
        <taxon>Architaenioglossa</taxon>
        <taxon>Ampullarioidea</taxon>
        <taxon>Ampullariidae</taxon>
        <taxon>Pomacea</taxon>
    </lineage>
</organism>
<comment type="caution">
    <text evidence="4">The sequence shown here is derived from an EMBL/GenBank/DDBJ whole genome shotgun (WGS) entry which is preliminary data.</text>
</comment>
<keyword evidence="3" id="KW-0732">Signal</keyword>
<feature type="signal peptide" evidence="3">
    <location>
        <begin position="1"/>
        <end position="32"/>
    </location>
</feature>
<evidence type="ECO:0000256" key="3">
    <source>
        <dbReference type="SAM" id="SignalP"/>
    </source>
</evidence>
<dbReference type="AlphaFoldDB" id="A0A2T7PQT3"/>
<evidence type="ECO:0000313" key="4">
    <source>
        <dbReference type="EMBL" id="PVD35783.1"/>
    </source>
</evidence>
<feature type="region of interest" description="Disordered" evidence="1">
    <location>
        <begin position="1057"/>
        <end position="1081"/>
    </location>
</feature>
<keyword evidence="2" id="KW-0812">Transmembrane</keyword>
<dbReference type="InterPro" id="IPR051173">
    <property type="entry name" value="Ca_channel_alpha-2/delta"/>
</dbReference>
<protein>
    <recommendedName>
        <fullName evidence="6">VWFA domain-containing protein</fullName>
    </recommendedName>
</protein>
<name>A0A2T7PQT3_POMCA</name>
<feature type="region of interest" description="Disordered" evidence="1">
    <location>
        <begin position="1110"/>
        <end position="1130"/>
    </location>
</feature>
<keyword evidence="2" id="KW-1133">Transmembrane helix</keyword>
<evidence type="ECO:0000256" key="2">
    <source>
        <dbReference type="SAM" id="Phobius"/>
    </source>
</evidence>
<dbReference type="Gene3D" id="3.40.50.410">
    <property type="entry name" value="von Willebrand factor, type A domain"/>
    <property type="match status" value="1"/>
</dbReference>
<proteinExistence type="predicted"/>
<evidence type="ECO:0000313" key="5">
    <source>
        <dbReference type="Proteomes" id="UP000245119"/>
    </source>
</evidence>
<dbReference type="Proteomes" id="UP000245119">
    <property type="component" value="Linkage Group LG2"/>
</dbReference>
<accession>A0A2T7PQT3</accession>
<dbReference type="OrthoDB" id="10009339at2759"/>
<dbReference type="STRING" id="400727.A0A2T7PQT3"/>
<dbReference type="PANTHER" id="PTHR10166:SF68">
    <property type="entry name" value="VWFA AND CACHE DOMAIN-CONTAINING PROTEIN 1"/>
    <property type="match status" value="1"/>
</dbReference>
<gene>
    <name evidence="4" type="ORF">C0Q70_02747</name>
</gene>
<evidence type="ECO:0000256" key="1">
    <source>
        <dbReference type="SAM" id="MobiDB-lite"/>
    </source>
</evidence>
<keyword evidence="2" id="KW-0472">Membrane</keyword>
<dbReference type="FunFam" id="3.30.450.20:FF:000024">
    <property type="entry name" value="VWFA and cache domain-containing protein 1"/>
    <property type="match status" value="1"/>
</dbReference>
<evidence type="ECO:0008006" key="6">
    <source>
        <dbReference type="Google" id="ProtNLM"/>
    </source>
</evidence>